<gene>
    <name evidence="4" type="primary">Zcchc3_38</name>
    <name evidence="4" type="ORF">GTO95_0000113</name>
</gene>
<dbReference type="GO" id="GO:0003690">
    <property type="term" value="F:double-stranded DNA binding"/>
    <property type="evidence" value="ECO:0007669"/>
    <property type="project" value="InterPro"/>
</dbReference>
<dbReference type="GO" id="GO:0008270">
    <property type="term" value="F:zinc ion binding"/>
    <property type="evidence" value="ECO:0007669"/>
    <property type="project" value="UniProtKB-KW"/>
</dbReference>
<comment type="caution">
    <text evidence="4">The sequence shown here is derived from an EMBL/GenBank/DDBJ whole genome shotgun (WGS) entry which is preliminary data.</text>
</comment>
<dbReference type="Pfam" id="PF23058">
    <property type="entry name" value="RBD_ZCCHC3_2nd"/>
    <property type="match status" value="1"/>
</dbReference>
<dbReference type="InterPro" id="IPR036875">
    <property type="entry name" value="Znf_CCHC_sf"/>
</dbReference>
<evidence type="ECO:0000256" key="1">
    <source>
        <dbReference type="PROSITE-ProRule" id="PRU00047"/>
    </source>
</evidence>
<keyword evidence="1" id="KW-0863">Zinc-finger</keyword>
<dbReference type="AlphaFoldDB" id="A0A8J7T9N9"/>
<dbReference type="Pfam" id="PF23057">
    <property type="entry name" value="RBD_ZCCHC3_1st"/>
    <property type="match status" value="1"/>
</dbReference>
<dbReference type="Pfam" id="PF00098">
    <property type="entry name" value="zf-CCHC"/>
    <property type="match status" value="2"/>
</dbReference>
<feature type="compositionally biased region" description="Basic and acidic residues" evidence="2">
    <location>
        <begin position="323"/>
        <end position="335"/>
    </location>
</feature>
<protein>
    <submittedName>
        <fullName evidence="4">ZCHC3 protein</fullName>
    </submittedName>
</protein>
<reference evidence="4" key="1">
    <citation type="journal article" date="2021" name="Cell">
        <title>Tracing the genetic footprints of vertebrate landing in non-teleost ray-finned fishes.</title>
        <authorList>
            <person name="Bi X."/>
            <person name="Wang K."/>
            <person name="Yang L."/>
            <person name="Pan H."/>
            <person name="Jiang H."/>
            <person name="Wei Q."/>
            <person name="Fang M."/>
            <person name="Yu H."/>
            <person name="Zhu C."/>
            <person name="Cai Y."/>
            <person name="He Y."/>
            <person name="Gan X."/>
            <person name="Zeng H."/>
            <person name="Yu D."/>
            <person name="Zhu Y."/>
            <person name="Jiang H."/>
            <person name="Qiu Q."/>
            <person name="Yang H."/>
            <person name="Zhang Y.E."/>
            <person name="Wang W."/>
            <person name="Zhu M."/>
            <person name="He S."/>
            <person name="Zhang G."/>
        </authorList>
    </citation>
    <scope>NUCLEOTIDE SEQUENCE</scope>
    <source>
        <strain evidence="4">Allg_001</strain>
    </source>
</reference>
<dbReference type="PANTHER" id="PTHR22639">
    <property type="entry name" value="GAG-RELATED PROTEIN"/>
    <property type="match status" value="1"/>
</dbReference>
<dbReference type="PROSITE" id="PS50158">
    <property type="entry name" value="ZF_CCHC"/>
    <property type="match status" value="2"/>
</dbReference>
<dbReference type="InterPro" id="IPR001878">
    <property type="entry name" value="Znf_CCHC"/>
</dbReference>
<dbReference type="Proteomes" id="UP000736164">
    <property type="component" value="Unassembled WGS sequence"/>
</dbReference>
<feature type="domain" description="CCHC-type" evidence="3">
    <location>
        <begin position="177"/>
        <end position="192"/>
    </location>
</feature>
<feature type="domain" description="CCHC-type" evidence="3">
    <location>
        <begin position="195"/>
        <end position="208"/>
    </location>
</feature>
<dbReference type="PANTHER" id="PTHR22639:SF3">
    <property type="entry name" value="ZINC FINGER CCHC DOMAIN-CONTAINING PROTEIN 3"/>
    <property type="match status" value="1"/>
</dbReference>
<proteinExistence type="predicted"/>
<dbReference type="GO" id="GO:0002218">
    <property type="term" value="P:activation of innate immune response"/>
    <property type="evidence" value="ECO:0007669"/>
    <property type="project" value="InterPro"/>
</dbReference>
<evidence type="ECO:0000313" key="5">
    <source>
        <dbReference type="Proteomes" id="UP000736164"/>
    </source>
</evidence>
<feature type="compositionally biased region" description="Basic residues" evidence="2">
    <location>
        <begin position="336"/>
        <end position="346"/>
    </location>
</feature>
<evidence type="ECO:0000313" key="4">
    <source>
        <dbReference type="EMBL" id="MBN3314846.1"/>
    </source>
</evidence>
<evidence type="ECO:0000256" key="2">
    <source>
        <dbReference type="SAM" id="MobiDB-lite"/>
    </source>
</evidence>
<feature type="compositionally biased region" description="Polar residues" evidence="2">
    <location>
        <begin position="272"/>
        <end position="283"/>
    </location>
</feature>
<dbReference type="GO" id="GO:0003723">
    <property type="term" value="F:RNA binding"/>
    <property type="evidence" value="ECO:0007669"/>
    <property type="project" value="InterPro"/>
</dbReference>
<name>A0A8J7T9N9_ATRSP</name>
<accession>A0A8J7T9N9</accession>
<dbReference type="InterPro" id="IPR057811">
    <property type="entry name" value="RBD_ZCCHC3_2nd"/>
</dbReference>
<organism evidence="4 5">
    <name type="scientific">Atractosteus spatula</name>
    <name type="common">Alligator gar</name>
    <name type="synonym">Lepisosteus spatula</name>
    <dbReference type="NCBI Taxonomy" id="7917"/>
    <lineage>
        <taxon>Eukaryota</taxon>
        <taxon>Metazoa</taxon>
        <taxon>Chordata</taxon>
        <taxon>Craniata</taxon>
        <taxon>Vertebrata</taxon>
        <taxon>Euteleostomi</taxon>
        <taxon>Actinopterygii</taxon>
        <taxon>Neopterygii</taxon>
        <taxon>Holostei</taxon>
        <taxon>Semionotiformes</taxon>
        <taxon>Lepisosteidae</taxon>
        <taxon>Atractosteus</taxon>
    </lineage>
</organism>
<dbReference type="Gene3D" id="4.10.60.10">
    <property type="entry name" value="Zinc finger, CCHC-type"/>
    <property type="match status" value="1"/>
</dbReference>
<feature type="region of interest" description="Disordered" evidence="2">
    <location>
        <begin position="261"/>
        <end position="297"/>
    </location>
</feature>
<feature type="non-terminal residue" evidence="4">
    <location>
        <position position="1"/>
    </location>
</feature>
<dbReference type="InterPro" id="IPR042509">
    <property type="entry name" value="ZCCHC3"/>
</dbReference>
<sequence length="486" mass="54536">MRNSVRFVLRKLEVGKVFLDRAIFEQRIMAGIFGLTVKDVLCLQDFVGSGTMDLTLISESVCRKVWEKVLACKDSEPLNLFFIEPLFERELKPLYVHVYNPFIPEEEIAFLLKRFVDIQGAGQKILDPGGYWTCKRRYLVRFRACAASEGGVVHPPPNFYIGSNRGYLYYSGQPTGCRKCGKQGHFAAKCTSVICRRCGVEGHAAIDCTVSISCNLCGGSDHLYNKCPKRVRSYAEAAASGTTTSLAAHLSNLEKALETVAASGDEGPSGVRTATVSRGSTETVLGPEDSEESTSMVTEFSVVSEEGQSDVSLLGGQSAVSGEVKRKMEEDSDVRARRKAKGRRQSVRGVSGKKGVVQGGGDRAGWEFGGLSTEQWVKINEWKTERKLRVFNEHEVPDWRSRFDKSKFKRMRIFEFPSGECLDLRYEGDMFLWETKRLEDKYKDLQIEYMFKDRFVTGIRMLGQSLGECERCEKDFDEAFGYESDG</sequence>
<dbReference type="EMBL" id="JAAWVO010018096">
    <property type="protein sequence ID" value="MBN3314846.1"/>
    <property type="molecule type" value="Genomic_DNA"/>
</dbReference>
<dbReference type="SUPFAM" id="SSF57756">
    <property type="entry name" value="Retrovirus zinc finger-like domains"/>
    <property type="match status" value="1"/>
</dbReference>
<feature type="non-terminal residue" evidence="4">
    <location>
        <position position="486"/>
    </location>
</feature>
<dbReference type="SMART" id="SM00343">
    <property type="entry name" value="ZnF_C2HC"/>
    <property type="match status" value="3"/>
</dbReference>
<evidence type="ECO:0000259" key="3">
    <source>
        <dbReference type="PROSITE" id="PS50158"/>
    </source>
</evidence>
<keyword evidence="1" id="KW-0479">Metal-binding</keyword>
<keyword evidence="1" id="KW-0862">Zinc</keyword>
<feature type="compositionally biased region" description="Low complexity" evidence="2">
    <location>
        <begin position="347"/>
        <end position="356"/>
    </location>
</feature>
<feature type="region of interest" description="Disordered" evidence="2">
    <location>
        <begin position="322"/>
        <end position="356"/>
    </location>
</feature>
<keyword evidence="5" id="KW-1185">Reference proteome</keyword>
<dbReference type="InterPro" id="IPR057810">
    <property type="entry name" value="RBD_ZCCHC3_1st"/>
</dbReference>